<evidence type="ECO:0000256" key="3">
    <source>
        <dbReference type="ARBA" id="ARBA00023082"/>
    </source>
</evidence>
<evidence type="ECO:0000256" key="1">
    <source>
        <dbReference type="ARBA" id="ARBA00010641"/>
    </source>
</evidence>
<protein>
    <submittedName>
        <fullName evidence="7">RNA polymerase, sigma-24 subunit, ECF subfamily</fullName>
    </submittedName>
</protein>
<dbReference type="InterPro" id="IPR036388">
    <property type="entry name" value="WH-like_DNA-bd_sf"/>
</dbReference>
<feature type="domain" description="RNA polymerase sigma-70 region 2" evidence="5">
    <location>
        <begin position="30"/>
        <end position="94"/>
    </location>
</feature>
<dbReference type="AlphaFoldDB" id="F0R0X8"/>
<evidence type="ECO:0000256" key="2">
    <source>
        <dbReference type="ARBA" id="ARBA00023015"/>
    </source>
</evidence>
<dbReference type="GO" id="GO:0016987">
    <property type="term" value="F:sigma factor activity"/>
    <property type="evidence" value="ECO:0007669"/>
    <property type="project" value="UniProtKB-KW"/>
</dbReference>
<dbReference type="RefSeq" id="WP_013618724.1">
    <property type="nucleotide sequence ID" value="NC_015164.1"/>
</dbReference>
<proteinExistence type="inferred from homology"/>
<dbReference type="EMBL" id="CP002530">
    <property type="protein sequence ID" value="ADY37351.1"/>
    <property type="molecule type" value="Genomic_DNA"/>
</dbReference>
<keyword evidence="8" id="KW-1185">Reference proteome</keyword>
<keyword evidence="2" id="KW-0805">Transcription regulation</keyword>
<dbReference type="Gene3D" id="1.10.1740.10">
    <property type="match status" value="1"/>
</dbReference>
<dbReference type="InterPro" id="IPR013325">
    <property type="entry name" value="RNA_pol_sigma_r2"/>
</dbReference>
<keyword evidence="4" id="KW-0804">Transcription</keyword>
<gene>
    <name evidence="7" type="ordered locus">Bacsa_2818</name>
</gene>
<evidence type="ECO:0000259" key="6">
    <source>
        <dbReference type="Pfam" id="PF08281"/>
    </source>
</evidence>
<keyword evidence="3" id="KW-0731">Sigma factor</keyword>
<dbReference type="NCBIfam" id="TIGR02937">
    <property type="entry name" value="sigma70-ECF"/>
    <property type="match status" value="1"/>
</dbReference>
<dbReference type="InterPro" id="IPR013249">
    <property type="entry name" value="RNA_pol_sigma70_r4_t2"/>
</dbReference>
<organism evidence="7 8">
    <name type="scientific">Phocaeicola salanitronis (strain DSM 18170 / JCM 13657 / CCUG 60908 / BL78)</name>
    <name type="common">Bacteroides salanitronis</name>
    <dbReference type="NCBI Taxonomy" id="667015"/>
    <lineage>
        <taxon>Bacteria</taxon>
        <taxon>Pseudomonadati</taxon>
        <taxon>Bacteroidota</taxon>
        <taxon>Bacteroidia</taxon>
        <taxon>Bacteroidales</taxon>
        <taxon>Bacteroidaceae</taxon>
        <taxon>Phocaeicola</taxon>
    </lineage>
</organism>
<dbReference type="GO" id="GO:0006352">
    <property type="term" value="P:DNA-templated transcription initiation"/>
    <property type="evidence" value="ECO:0007669"/>
    <property type="project" value="InterPro"/>
</dbReference>
<reference evidence="7 8" key="1">
    <citation type="journal article" date="2011" name="Stand. Genomic Sci.">
        <title>Complete genome sequence of Bacteroides salanitronis type strain (BL78).</title>
        <authorList>
            <person name="Gronow S."/>
            <person name="Held B."/>
            <person name="Lucas S."/>
            <person name="Lapidus A."/>
            <person name="Del Rio T.G."/>
            <person name="Nolan M."/>
            <person name="Tice H."/>
            <person name="Deshpande S."/>
            <person name="Cheng J.F."/>
            <person name="Pitluck S."/>
            <person name="Liolios K."/>
            <person name="Pagani I."/>
            <person name="Ivanova N."/>
            <person name="Mavromatis K."/>
            <person name="Pati A."/>
            <person name="Tapia R."/>
            <person name="Han C."/>
            <person name="Goodwin L."/>
            <person name="Chen A."/>
            <person name="Palaniappan K."/>
            <person name="Land M."/>
            <person name="Hauser L."/>
            <person name="Chang Y.J."/>
            <person name="Jeffries C.D."/>
            <person name="Brambilla E.M."/>
            <person name="Rohde M."/>
            <person name="Goker M."/>
            <person name="Detter J.C."/>
            <person name="Woyke T."/>
            <person name="Bristow J."/>
            <person name="Markowitz V."/>
            <person name="Hugenholtz P."/>
            <person name="Kyrpides N.C."/>
            <person name="Klenk H.P."/>
            <person name="Eisen J.A."/>
        </authorList>
    </citation>
    <scope>NUCLEOTIDE SEQUENCE [LARGE SCALE GENOMIC DNA]</scope>
    <source>
        <strain evidence="7 8">DSM 18170</strain>
    </source>
</reference>
<dbReference type="InterPro" id="IPR007627">
    <property type="entry name" value="RNA_pol_sigma70_r2"/>
</dbReference>
<evidence type="ECO:0000313" key="7">
    <source>
        <dbReference type="EMBL" id="ADY37351.1"/>
    </source>
</evidence>
<dbReference type="KEGG" id="bsa:Bacsa_2818"/>
<feature type="domain" description="RNA polymerase sigma factor 70 region 4 type 2" evidence="6">
    <location>
        <begin position="125"/>
        <end position="176"/>
    </location>
</feature>
<sequence length="190" mass="22052">MKQKTPDEDEQLVSLYRDGNVSAFNTLLIRYIPKIRQAVRRFLSNSEDINDVLQDICIHVGTKLKNTYNENGKFSGWLTCVVANYMCSYCRKKKITFSFVDLEAVKVIESEYMLPTFAREQKLFDLQRSVEELPDELKKLVEMKFKEKMTLQAIADKLGMKKTTVAAKLNSAYRKLEKSMQHKGYDDALI</sequence>
<dbReference type="Pfam" id="PF04542">
    <property type="entry name" value="Sigma70_r2"/>
    <property type="match status" value="1"/>
</dbReference>
<dbReference type="PANTHER" id="PTHR43133">
    <property type="entry name" value="RNA POLYMERASE ECF-TYPE SIGMA FACTO"/>
    <property type="match status" value="1"/>
</dbReference>
<dbReference type="GO" id="GO:0003677">
    <property type="term" value="F:DNA binding"/>
    <property type="evidence" value="ECO:0007669"/>
    <property type="project" value="InterPro"/>
</dbReference>
<name>F0R0X8_PHOSB</name>
<evidence type="ECO:0000256" key="4">
    <source>
        <dbReference type="ARBA" id="ARBA00023163"/>
    </source>
</evidence>
<dbReference type="InterPro" id="IPR013324">
    <property type="entry name" value="RNA_pol_sigma_r3/r4-like"/>
</dbReference>
<dbReference type="Pfam" id="PF08281">
    <property type="entry name" value="Sigma70_r4_2"/>
    <property type="match status" value="1"/>
</dbReference>
<dbReference type="SUPFAM" id="SSF88946">
    <property type="entry name" value="Sigma2 domain of RNA polymerase sigma factors"/>
    <property type="match status" value="1"/>
</dbReference>
<dbReference type="InterPro" id="IPR014284">
    <property type="entry name" value="RNA_pol_sigma-70_dom"/>
</dbReference>
<dbReference type="HOGENOM" id="CLU_047691_3_0_10"/>
<evidence type="ECO:0000313" key="8">
    <source>
        <dbReference type="Proteomes" id="UP000007486"/>
    </source>
</evidence>
<dbReference type="Proteomes" id="UP000007486">
    <property type="component" value="Chromosome"/>
</dbReference>
<accession>F0R0X8</accession>
<dbReference type="Gene3D" id="1.10.10.10">
    <property type="entry name" value="Winged helix-like DNA-binding domain superfamily/Winged helix DNA-binding domain"/>
    <property type="match status" value="1"/>
</dbReference>
<dbReference type="eggNOG" id="COG1595">
    <property type="taxonomic scope" value="Bacteria"/>
</dbReference>
<comment type="similarity">
    <text evidence="1">Belongs to the sigma-70 factor family. ECF subfamily.</text>
</comment>
<dbReference type="STRING" id="667015.Bacsa_2818"/>
<dbReference type="SUPFAM" id="SSF88659">
    <property type="entry name" value="Sigma3 and sigma4 domains of RNA polymerase sigma factors"/>
    <property type="match status" value="1"/>
</dbReference>
<dbReference type="PANTHER" id="PTHR43133:SF51">
    <property type="entry name" value="RNA POLYMERASE SIGMA FACTOR"/>
    <property type="match status" value="1"/>
</dbReference>
<dbReference type="InterPro" id="IPR039425">
    <property type="entry name" value="RNA_pol_sigma-70-like"/>
</dbReference>
<evidence type="ECO:0000259" key="5">
    <source>
        <dbReference type="Pfam" id="PF04542"/>
    </source>
</evidence>